<reference evidence="1 2" key="1">
    <citation type="submission" date="2021-06" db="EMBL/GenBank/DDBJ databases">
        <authorList>
            <person name="Kallberg Y."/>
            <person name="Tangrot J."/>
            <person name="Rosling A."/>
        </authorList>
    </citation>
    <scope>NUCLEOTIDE SEQUENCE [LARGE SCALE GENOMIC DNA]</scope>
    <source>
        <strain evidence="1 2">120-4 pot B 10/14</strain>
    </source>
</reference>
<evidence type="ECO:0000313" key="1">
    <source>
        <dbReference type="EMBL" id="CAG8854647.1"/>
    </source>
</evidence>
<comment type="caution">
    <text evidence="1">The sequence shown here is derived from an EMBL/GenBank/DDBJ whole genome shotgun (WGS) entry which is preliminary data.</text>
</comment>
<dbReference type="EMBL" id="CAJVQB010140813">
    <property type="protein sequence ID" value="CAG8854647.1"/>
    <property type="molecule type" value="Genomic_DNA"/>
</dbReference>
<organism evidence="1 2">
    <name type="scientific">Gigaspora margarita</name>
    <dbReference type="NCBI Taxonomy" id="4874"/>
    <lineage>
        <taxon>Eukaryota</taxon>
        <taxon>Fungi</taxon>
        <taxon>Fungi incertae sedis</taxon>
        <taxon>Mucoromycota</taxon>
        <taxon>Glomeromycotina</taxon>
        <taxon>Glomeromycetes</taxon>
        <taxon>Diversisporales</taxon>
        <taxon>Gigasporaceae</taxon>
        <taxon>Gigaspora</taxon>
    </lineage>
</organism>
<protein>
    <submittedName>
        <fullName evidence="1">14993_t:CDS:1</fullName>
    </submittedName>
</protein>
<sequence>MDHCEKRINNQACNKVSSAAKIAWDKLQEYYNKTSESYHYISTILDP</sequence>
<feature type="non-terminal residue" evidence="1">
    <location>
        <position position="47"/>
    </location>
</feature>
<proteinExistence type="predicted"/>
<evidence type="ECO:0000313" key="2">
    <source>
        <dbReference type="Proteomes" id="UP000789901"/>
    </source>
</evidence>
<name>A0ABN7XHI2_GIGMA</name>
<keyword evidence="2" id="KW-1185">Reference proteome</keyword>
<gene>
    <name evidence="1" type="ORF">GMARGA_LOCUS43468</name>
</gene>
<accession>A0ABN7XHI2</accession>
<dbReference type="Proteomes" id="UP000789901">
    <property type="component" value="Unassembled WGS sequence"/>
</dbReference>